<dbReference type="Proteomes" id="UP001328107">
    <property type="component" value="Unassembled WGS sequence"/>
</dbReference>
<name>A0AAN5DD41_9BILA</name>
<comment type="caution">
    <text evidence="2">The sequence shown here is derived from an EMBL/GenBank/DDBJ whole genome shotgun (WGS) entry which is preliminary data.</text>
</comment>
<evidence type="ECO:0000313" key="3">
    <source>
        <dbReference type="Proteomes" id="UP001328107"/>
    </source>
</evidence>
<evidence type="ECO:0000256" key="1">
    <source>
        <dbReference type="SAM" id="MobiDB-lite"/>
    </source>
</evidence>
<proteinExistence type="predicted"/>
<keyword evidence="3" id="KW-1185">Reference proteome</keyword>
<dbReference type="EMBL" id="BTRK01000006">
    <property type="protein sequence ID" value="GMR61296.1"/>
    <property type="molecule type" value="Genomic_DNA"/>
</dbReference>
<feature type="region of interest" description="Disordered" evidence="1">
    <location>
        <begin position="87"/>
        <end position="111"/>
    </location>
</feature>
<feature type="non-terminal residue" evidence="2">
    <location>
        <position position="1"/>
    </location>
</feature>
<accession>A0AAN5DD41</accession>
<organism evidence="2 3">
    <name type="scientific">Pristionchus mayeri</name>
    <dbReference type="NCBI Taxonomy" id="1317129"/>
    <lineage>
        <taxon>Eukaryota</taxon>
        <taxon>Metazoa</taxon>
        <taxon>Ecdysozoa</taxon>
        <taxon>Nematoda</taxon>
        <taxon>Chromadorea</taxon>
        <taxon>Rhabditida</taxon>
        <taxon>Rhabditina</taxon>
        <taxon>Diplogasteromorpha</taxon>
        <taxon>Diplogasteroidea</taxon>
        <taxon>Neodiplogasteridae</taxon>
        <taxon>Pristionchus</taxon>
    </lineage>
</organism>
<sequence length="111" mass="12413">RTNQVIARNIAKCAVNVVCELIKEMGPQECQTLKPLTDLLTLLIKEAPNDTVIHKTPISELVLSNAKGADPEHALATASTIEAMAQSSVMERHGDRYDKRSRRLYRSFQRP</sequence>
<evidence type="ECO:0000313" key="2">
    <source>
        <dbReference type="EMBL" id="GMR61296.1"/>
    </source>
</evidence>
<feature type="non-terminal residue" evidence="2">
    <location>
        <position position="111"/>
    </location>
</feature>
<dbReference type="AlphaFoldDB" id="A0AAN5DD41"/>
<gene>
    <name evidence="2" type="ORF">PMAYCL1PPCAC_31491</name>
</gene>
<reference evidence="3" key="1">
    <citation type="submission" date="2022-10" db="EMBL/GenBank/DDBJ databases">
        <title>Genome assembly of Pristionchus species.</title>
        <authorList>
            <person name="Yoshida K."/>
            <person name="Sommer R.J."/>
        </authorList>
    </citation>
    <scope>NUCLEOTIDE SEQUENCE [LARGE SCALE GENOMIC DNA]</scope>
    <source>
        <strain evidence="3">RS5460</strain>
    </source>
</reference>
<protein>
    <submittedName>
        <fullName evidence="2">Uncharacterized protein</fullName>
    </submittedName>
</protein>